<dbReference type="Gene3D" id="3.40.50.300">
    <property type="entry name" value="P-loop containing nucleotide triphosphate hydrolases"/>
    <property type="match status" value="1"/>
</dbReference>
<dbReference type="RefSeq" id="WP_150766985.1">
    <property type="nucleotide sequence ID" value="NZ_CABVHW010000024.1"/>
</dbReference>
<dbReference type="SUPFAM" id="SSF90123">
    <property type="entry name" value="ABC transporter transmembrane region"/>
    <property type="match status" value="1"/>
</dbReference>
<feature type="domain" description="Peptidase C39" evidence="12">
    <location>
        <begin position="20"/>
        <end position="139"/>
    </location>
</feature>
<evidence type="ECO:0000256" key="2">
    <source>
        <dbReference type="ARBA" id="ARBA00022448"/>
    </source>
</evidence>
<keyword evidence="8 9" id="KW-0472">Membrane</keyword>
<keyword evidence="4 9" id="KW-0812">Transmembrane</keyword>
<dbReference type="InterPro" id="IPR005074">
    <property type="entry name" value="Peptidase_C39"/>
</dbReference>
<dbReference type="PROSITE" id="PS50990">
    <property type="entry name" value="PEPTIDASE_C39"/>
    <property type="match status" value="1"/>
</dbReference>
<sequence length="724" mass="81196">MLAFDLINLRLGTRLPLVLQTEAAECGLACLAMITAYHDNHSTLMELRQRFSISLKGSTLLQIIQIAQNLNLGSRAVRLDLHELAKLQLPCILHWNFNHFVVLESVGVQHVTIYDPARGKQILHIDDISHSFTGVALELWPENNFLARVKRPRIKLIGMLGRVSGLYRSLTQILLLTLVLEVFSLVSPFFLQWTIDNVLVSEDRDLLTTLVVGFGILMLMQQLIGAVRAWVMMYMSTMLSVQWCSNVFSHLLRLPVQYFEKRHLGDVVSRFGAVENIQQTLTAAFFSTVVDGLMAIVTLAMMFLYSSTLASITVVAMLFYALGRWIWYHPLRNATEEQIIHTAKQESHFLETIRGIRPLKLFQRLQVRRLTWVSLVIEQVNAGLRAQKLQLLYVQLNGLLFGLENLLTIWVGAQLVMGGKFTVGVLIAFTAYKTQFVSRVGSLIDSLFELHMLQLHGERLADIVLHPPEEKTQGISNEMLHRQEINIDIRGLKYRYSDQETFVLNGLDLYIKEGESVAIIGASGSGKSTLVSLLSGVSLPSEGEIRVAGLTLSQLGMDGLRELVGTVMQDDVLFAGSLAENISFFDSNANVEKVIECAKMAAIHDDIQAMPMAYNTLVGDMGTVLSGGQKQRVLLARALYKKPRILLLDEATSHLDISCEQRVNQAVRSLRVTRIIIAHRPDTIASADRVVMLDNGRIAWDEPVNNVREWLTTLQSNVEATEFP</sequence>
<proteinExistence type="predicted"/>
<keyword evidence="6 13" id="KW-0067">ATP-binding</keyword>
<name>A0A5E7F0L4_PSEFL</name>
<evidence type="ECO:0000256" key="3">
    <source>
        <dbReference type="ARBA" id="ARBA00022475"/>
    </source>
</evidence>
<dbReference type="GO" id="GO:0016887">
    <property type="term" value="F:ATP hydrolysis activity"/>
    <property type="evidence" value="ECO:0007669"/>
    <property type="project" value="InterPro"/>
</dbReference>
<feature type="transmembrane region" description="Helical" evidence="9">
    <location>
        <begin position="173"/>
        <end position="195"/>
    </location>
</feature>
<keyword evidence="3" id="KW-1003">Cell membrane</keyword>
<dbReference type="Pfam" id="PF00005">
    <property type="entry name" value="ABC_tran"/>
    <property type="match status" value="1"/>
</dbReference>
<dbReference type="Pfam" id="PF00664">
    <property type="entry name" value="ABC_membrane"/>
    <property type="match status" value="1"/>
</dbReference>
<dbReference type="PROSITE" id="PS00211">
    <property type="entry name" value="ABC_TRANSPORTER_1"/>
    <property type="match status" value="1"/>
</dbReference>
<evidence type="ECO:0000259" key="11">
    <source>
        <dbReference type="PROSITE" id="PS50929"/>
    </source>
</evidence>
<dbReference type="SUPFAM" id="SSF52540">
    <property type="entry name" value="P-loop containing nucleoside triphosphate hydrolases"/>
    <property type="match status" value="1"/>
</dbReference>
<dbReference type="PANTHER" id="PTHR24221">
    <property type="entry name" value="ATP-BINDING CASSETTE SUB-FAMILY B"/>
    <property type="match status" value="1"/>
</dbReference>
<evidence type="ECO:0000256" key="8">
    <source>
        <dbReference type="ARBA" id="ARBA00023136"/>
    </source>
</evidence>
<dbReference type="PROSITE" id="PS50929">
    <property type="entry name" value="ABC_TM1F"/>
    <property type="match status" value="1"/>
</dbReference>
<dbReference type="PANTHER" id="PTHR24221:SF606">
    <property type="entry name" value="COLICIN V SECRETION-PROCESSING ATP-BINDING PROTEIN"/>
    <property type="match status" value="1"/>
</dbReference>
<organism evidence="13 14">
    <name type="scientific">Pseudomonas fluorescens</name>
    <dbReference type="NCBI Taxonomy" id="294"/>
    <lineage>
        <taxon>Bacteria</taxon>
        <taxon>Pseudomonadati</taxon>
        <taxon>Pseudomonadota</taxon>
        <taxon>Gammaproteobacteria</taxon>
        <taxon>Pseudomonadales</taxon>
        <taxon>Pseudomonadaceae</taxon>
        <taxon>Pseudomonas</taxon>
    </lineage>
</organism>
<dbReference type="EMBL" id="CABVHW010000024">
    <property type="protein sequence ID" value="VVO32322.1"/>
    <property type="molecule type" value="Genomic_DNA"/>
</dbReference>
<evidence type="ECO:0000259" key="12">
    <source>
        <dbReference type="PROSITE" id="PS50990"/>
    </source>
</evidence>
<gene>
    <name evidence="13" type="primary">apxIB_2</name>
    <name evidence="13" type="ORF">PS710_05135</name>
</gene>
<dbReference type="InterPro" id="IPR039421">
    <property type="entry name" value="Type_1_exporter"/>
</dbReference>
<dbReference type="InterPro" id="IPR033838">
    <property type="entry name" value="CvaB_peptidase"/>
</dbReference>
<reference evidence="13 14" key="1">
    <citation type="submission" date="2019-09" db="EMBL/GenBank/DDBJ databases">
        <authorList>
            <person name="Chandra G."/>
            <person name="Truman W A."/>
        </authorList>
    </citation>
    <scope>NUCLEOTIDE SEQUENCE [LARGE SCALE GENOMIC DNA]</scope>
    <source>
        <strain evidence="13">PS710</strain>
    </source>
</reference>
<evidence type="ECO:0000256" key="5">
    <source>
        <dbReference type="ARBA" id="ARBA00022741"/>
    </source>
</evidence>
<dbReference type="Gene3D" id="3.90.70.10">
    <property type="entry name" value="Cysteine proteinases"/>
    <property type="match status" value="1"/>
</dbReference>
<feature type="transmembrane region" description="Helical" evidence="9">
    <location>
        <begin position="280"/>
        <end position="303"/>
    </location>
</feature>
<dbReference type="InterPro" id="IPR017871">
    <property type="entry name" value="ABC_transporter-like_CS"/>
</dbReference>
<dbReference type="CDD" id="cd02419">
    <property type="entry name" value="Peptidase_C39C"/>
    <property type="match status" value="1"/>
</dbReference>
<keyword evidence="2" id="KW-0813">Transport</keyword>
<evidence type="ECO:0000256" key="1">
    <source>
        <dbReference type="ARBA" id="ARBA00004651"/>
    </source>
</evidence>
<evidence type="ECO:0000259" key="10">
    <source>
        <dbReference type="PROSITE" id="PS50893"/>
    </source>
</evidence>
<dbReference type="InterPro" id="IPR036640">
    <property type="entry name" value="ABC1_TM_sf"/>
</dbReference>
<evidence type="ECO:0000256" key="4">
    <source>
        <dbReference type="ARBA" id="ARBA00022692"/>
    </source>
</evidence>
<dbReference type="GO" id="GO:0008234">
    <property type="term" value="F:cysteine-type peptidase activity"/>
    <property type="evidence" value="ECO:0007669"/>
    <property type="project" value="InterPro"/>
</dbReference>
<protein>
    <submittedName>
        <fullName evidence="13">Toxin RTX-I translocation ATP-binding protein</fullName>
    </submittedName>
</protein>
<dbReference type="InterPro" id="IPR003439">
    <property type="entry name" value="ABC_transporter-like_ATP-bd"/>
</dbReference>
<feature type="transmembrane region" description="Helical" evidence="9">
    <location>
        <begin position="207"/>
        <end position="231"/>
    </location>
</feature>
<evidence type="ECO:0000256" key="9">
    <source>
        <dbReference type="SAM" id="Phobius"/>
    </source>
</evidence>
<accession>A0A5E7F0L4</accession>
<dbReference type="Proteomes" id="UP000381093">
    <property type="component" value="Unassembled WGS sequence"/>
</dbReference>
<dbReference type="SMART" id="SM00382">
    <property type="entry name" value="AAA"/>
    <property type="match status" value="1"/>
</dbReference>
<keyword evidence="5" id="KW-0547">Nucleotide-binding</keyword>
<evidence type="ECO:0000313" key="14">
    <source>
        <dbReference type="Proteomes" id="UP000381093"/>
    </source>
</evidence>
<dbReference type="GO" id="GO:0006508">
    <property type="term" value="P:proteolysis"/>
    <property type="evidence" value="ECO:0007669"/>
    <property type="project" value="InterPro"/>
</dbReference>
<dbReference type="AlphaFoldDB" id="A0A5E7F0L4"/>
<dbReference type="Gene3D" id="1.20.1560.10">
    <property type="entry name" value="ABC transporter type 1, transmembrane domain"/>
    <property type="match status" value="1"/>
</dbReference>
<dbReference type="GO" id="GO:0005886">
    <property type="term" value="C:plasma membrane"/>
    <property type="evidence" value="ECO:0007669"/>
    <property type="project" value="UniProtKB-SubCell"/>
</dbReference>
<evidence type="ECO:0000256" key="7">
    <source>
        <dbReference type="ARBA" id="ARBA00022989"/>
    </source>
</evidence>
<feature type="domain" description="ABC transmembrane type-1" evidence="11">
    <location>
        <begin position="173"/>
        <end position="452"/>
    </location>
</feature>
<dbReference type="InterPro" id="IPR027417">
    <property type="entry name" value="P-loop_NTPase"/>
</dbReference>
<comment type="subcellular location">
    <subcellularLocation>
        <location evidence="1">Cell membrane</location>
        <topology evidence="1">Multi-pass membrane protein</topology>
    </subcellularLocation>
</comment>
<dbReference type="CDD" id="cd18567">
    <property type="entry name" value="ABC_6TM_CvaB_RaxB_like"/>
    <property type="match status" value="1"/>
</dbReference>
<dbReference type="PROSITE" id="PS50893">
    <property type="entry name" value="ABC_TRANSPORTER_2"/>
    <property type="match status" value="1"/>
</dbReference>
<dbReference type="InterPro" id="IPR003593">
    <property type="entry name" value="AAA+_ATPase"/>
</dbReference>
<dbReference type="InterPro" id="IPR011527">
    <property type="entry name" value="ABC1_TM_dom"/>
</dbReference>
<dbReference type="Pfam" id="PF03412">
    <property type="entry name" value="Peptidase_C39"/>
    <property type="match status" value="1"/>
</dbReference>
<dbReference type="GO" id="GO:0034040">
    <property type="term" value="F:ATPase-coupled lipid transmembrane transporter activity"/>
    <property type="evidence" value="ECO:0007669"/>
    <property type="project" value="TreeGrafter"/>
</dbReference>
<dbReference type="GO" id="GO:0140359">
    <property type="term" value="F:ABC-type transporter activity"/>
    <property type="evidence" value="ECO:0007669"/>
    <property type="project" value="InterPro"/>
</dbReference>
<evidence type="ECO:0000313" key="13">
    <source>
        <dbReference type="EMBL" id="VVO32322.1"/>
    </source>
</evidence>
<keyword evidence="7 9" id="KW-1133">Transmembrane helix</keyword>
<dbReference type="FunFam" id="3.40.50.300:FF:000299">
    <property type="entry name" value="ABC transporter ATP-binding protein/permease"/>
    <property type="match status" value="1"/>
</dbReference>
<feature type="transmembrane region" description="Helical" evidence="9">
    <location>
        <begin position="309"/>
        <end position="327"/>
    </location>
</feature>
<feature type="domain" description="ABC transporter" evidence="10">
    <location>
        <begin position="487"/>
        <end position="720"/>
    </location>
</feature>
<evidence type="ECO:0000256" key="6">
    <source>
        <dbReference type="ARBA" id="ARBA00022840"/>
    </source>
</evidence>
<dbReference type="GO" id="GO:0005524">
    <property type="term" value="F:ATP binding"/>
    <property type="evidence" value="ECO:0007669"/>
    <property type="project" value="UniProtKB-KW"/>
</dbReference>